<evidence type="ECO:0000313" key="1">
    <source>
        <dbReference type="EMBL" id="GFR73539.1"/>
    </source>
</evidence>
<comment type="caution">
    <text evidence="1">The sequence shown here is derived from an EMBL/GenBank/DDBJ whole genome shotgun (WGS) entry which is preliminary data.</text>
</comment>
<name>A0AAV4FKQ6_9GAST</name>
<organism evidence="1 2">
    <name type="scientific">Elysia marginata</name>
    <dbReference type="NCBI Taxonomy" id="1093978"/>
    <lineage>
        <taxon>Eukaryota</taxon>
        <taxon>Metazoa</taxon>
        <taxon>Spiralia</taxon>
        <taxon>Lophotrochozoa</taxon>
        <taxon>Mollusca</taxon>
        <taxon>Gastropoda</taxon>
        <taxon>Heterobranchia</taxon>
        <taxon>Euthyneura</taxon>
        <taxon>Panpulmonata</taxon>
        <taxon>Sacoglossa</taxon>
        <taxon>Placobranchoidea</taxon>
        <taxon>Plakobranchidae</taxon>
        <taxon>Elysia</taxon>
    </lineage>
</organism>
<protein>
    <submittedName>
        <fullName evidence="1">Uncharacterized protein</fullName>
    </submittedName>
</protein>
<keyword evidence="2" id="KW-1185">Reference proteome</keyword>
<sequence length="95" mass="11161">MELSRSRRWRHQVCCSTSRMLRRRRSVGGHEGVWLKYLDIMGATVNASIQKRKLKALRPSIDDHQKETVVHSPATFRCFKRQNGHKETEEKMSLP</sequence>
<dbReference type="AlphaFoldDB" id="A0AAV4FKQ6"/>
<accession>A0AAV4FKQ6</accession>
<dbReference type="Proteomes" id="UP000762676">
    <property type="component" value="Unassembled WGS sequence"/>
</dbReference>
<proteinExistence type="predicted"/>
<gene>
    <name evidence="1" type="ORF">ElyMa_005732900</name>
</gene>
<reference evidence="1 2" key="1">
    <citation type="journal article" date="2021" name="Elife">
        <title>Chloroplast acquisition without the gene transfer in kleptoplastic sea slugs, Plakobranchus ocellatus.</title>
        <authorList>
            <person name="Maeda T."/>
            <person name="Takahashi S."/>
            <person name="Yoshida T."/>
            <person name="Shimamura S."/>
            <person name="Takaki Y."/>
            <person name="Nagai Y."/>
            <person name="Toyoda A."/>
            <person name="Suzuki Y."/>
            <person name="Arimoto A."/>
            <person name="Ishii H."/>
            <person name="Satoh N."/>
            <person name="Nishiyama T."/>
            <person name="Hasebe M."/>
            <person name="Maruyama T."/>
            <person name="Minagawa J."/>
            <person name="Obokata J."/>
            <person name="Shigenobu S."/>
        </authorList>
    </citation>
    <scope>NUCLEOTIDE SEQUENCE [LARGE SCALE GENOMIC DNA]</scope>
</reference>
<dbReference type="EMBL" id="BMAT01011479">
    <property type="protein sequence ID" value="GFR73539.1"/>
    <property type="molecule type" value="Genomic_DNA"/>
</dbReference>
<evidence type="ECO:0000313" key="2">
    <source>
        <dbReference type="Proteomes" id="UP000762676"/>
    </source>
</evidence>